<comment type="caution">
    <text evidence="1">The sequence shown here is derived from an EMBL/GenBank/DDBJ whole genome shotgun (WGS) entry which is preliminary data.</text>
</comment>
<evidence type="ECO:0000313" key="2">
    <source>
        <dbReference type="Proteomes" id="UP000305222"/>
    </source>
</evidence>
<dbReference type="EMBL" id="SZON01004138">
    <property type="protein sequence ID" value="TKI73389.1"/>
    <property type="molecule type" value="Genomic_DNA"/>
</dbReference>
<name>A0A4U2ZFZ3_9BACI</name>
<accession>A0A4U2ZFZ3</accession>
<sequence>IGAVLFVALYFGLKYLKKKKAAR</sequence>
<evidence type="ECO:0000313" key="1">
    <source>
        <dbReference type="EMBL" id="TKI73389.1"/>
    </source>
</evidence>
<dbReference type="Proteomes" id="UP000305222">
    <property type="component" value="Unassembled WGS sequence"/>
</dbReference>
<protein>
    <submittedName>
        <fullName evidence="1">DedA family protein</fullName>
    </submittedName>
</protein>
<gene>
    <name evidence="1" type="ORF">FC699_38465</name>
</gene>
<feature type="non-terminal residue" evidence="1">
    <location>
        <position position="1"/>
    </location>
</feature>
<reference evidence="1 2" key="1">
    <citation type="journal article" date="2019" name="Environ. Microbiol.">
        <title>An active ?-lactamase is a part of an orchestrated cell wall stress resistance network of Bacillus subtilis and related rhizosphere species.</title>
        <authorList>
            <person name="Bucher T."/>
            <person name="Keren-Paz A."/>
            <person name="Hausser J."/>
            <person name="Olender T."/>
            <person name="Cytryn E."/>
            <person name="Kolodkin-Gal I."/>
        </authorList>
    </citation>
    <scope>NUCLEOTIDE SEQUENCE [LARGE SCALE GENOMIC DNA]</scope>
    <source>
        <strain evidence="1 2">I5</strain>
    </source>
</reference>
<proteinExistence type="predicted"/>
<dbReference type="AlphaFoldDB" id="A0A4U2ZFZ3"/>
<organism evidence="1 2">
    <name type="scientific">Bacillus wiedmannii</name>
    <dbReference type="NCBI Taxonomy" id="1890302"/>
    <lineage>
        <taxon>Bacteria</taxon>
        <taxon>Bacillati</taxon>
        <taxon>Bacillota</taxon>
        <taxon>Bacilli</taxon>
        <taxon>Bacillales</taxon>
        <taxon>Bacillaceae</taxon>
        <taxon>Bacillus</taxon>
        <taxon>Bacillus cereus group</taxon>
    </lineage>
</organism>